<reference evidence="1" key="1">
    <citation type="submission" date="2022-04" db="EMBL/GenBank/DDBJ databases">
        <authorList>
            <person name="Ren T."/>
        </authorList>
    </citation>
    <scope>NUCLEOTIDE SEQUENCE</scope>
    <source>
        <strain evidence="1">F63249</strain>
    </source>
</reference>
<evidence type="ECO:0000313" key="1">
    <source>
        <dbReference type="EMBL" id="MCK8479963.1"/>
    </source>
</evidence>
<name>A0ABT0H6G2_9FLAO</name>
<dbReference type="EMBL" id="JALPQF010000004">
    <property type="protein sequence ID" value="MCK8479963.1"/>
    <property type="molecule type" value="Genomic_DNA"/>
</dbReference>
<dbReference type="Proteomes" id="UP001203687">
    <property type="component" value="Unassembled WGS sequence"/>
</dbReference>
<proteinExistence type="predicted"/>
<evidence type="ECO:0000313" key="2">
    <source>
        <dbReference type="Proteomes" id="UP001203687"/>
    </source>
</evidence>
<accession>A0ABT0H6G2</accession>
<gene>
    <name evidence="1" type="ORF">MUY34_04980</name>
</gene>
<comment type="caution">
    <text evidence="1">The sequence shown here is derived from an EMBL/GenBank/DDBJ whole genome shotgun (WGS) entry which is preliminary data.</text>
</comment>
<dbReference type="RefSeq" id="WP_248412186.1">
    <property type="nucleotide sequence ID" value="NZ_JALPQF010000004.1"/>
</dbReference>
<evidence type="ECO:0008006" key="3">
    <source>
        <dbReference type="Google" id="ProtNLM"/>
    </source>
</evidence>
<keyword evidence="2" id="KW-1185">Reference proteome</keyword>
<organism evidence="1 2">
    <name type="scientific">Psychroserpens algicola</name>
    <dbReference type="NCBI Taxonomy" id="1719034"/>
    <lineage>
        <taxon>Bacteria</taxon>
        <taxon>Pseudomonadati</taxon>
        <taxon>Bacteroidota</taxon>
        <taxon>Flavobacteriia</taxon>
        <taxon>Flavobacteriales</taxon>
        <taxon>Flavobacteriaceae</taxon>
        <taxon>Psychroserpens</taxon>
    </lineage>
</organism>
<protein>
    <recommendedName>
        <fullName evidence="3">Lipoprotein</fullName>
    </recommendedName>
</protein>
<sequence>MNTHLKNFALLIIITVVLVSCLPEKQQDPFQIRKQNIGLLTDSTQVKDLKLAFPNDSIVTSIKGDEFTGQDNDIVIYSKTGNKLLNLTPGQALDSTATIKSIHVLSEKFKTDQNISTLSTFKDINDNYKISSINNLINSVVISVNDINASFTIDKKELPANLRFDMTLNIEAIQIPDNAKIKYFMIHW</sequence>
<dbReference type="PROSITE" id="PS51257">
    <property type="entry name" value="PROKAR_LIPOPROTEIN"/>
    <property type="match status" value="1"/>
</dbReference>